<evidence type="ECO:0000256" key="1">
    <source>
        <dbReference type="ARBA" id="ARBA00004141"/>
    </source>
</evidence>
<protein>
    <recommendedName>
        <fullName evidence="9">Manganese transport protein MntH</fullName>
    </recommendedName>
</protein>
<dbReference type="EMBL" id="ADNT01000054">
    <property type="protein sequence ID" value="EFG49944.1"/>
    <property type="molecule type" value="Genomic_DNA"/>
</dbReference>
<keyword evidence="3 6" id="KW-0812">Transmembrane</keyword>
<evidence type="ECO:0000313" key="8">
    <source>
        <dbReference type="Proteomes" id="UP000003764"/>
    </source>
</evidence>
<reference evidence="7 8" key="1">
    <citation type="submission" date="2010-04" db="EMBL/GenBank/DDBJ databases">
        <authorList>
            <person name="Muzny D."/>
            <person name="Qin X."/>
            <person name="Deng J."/>
            <person name="Jiang H."/>
            <person name="Liu Y."/>
            <person name="Qu J."/>
            <person name="Song X.-Z."/>
            <person name="Zhang L."/>
            <person name="Thornton R."/>
            <person name="Coyle M."/>
            <person name="Francisco L."/>
            <person name="Jackson L."/>
            <person name="Javaid M."/>
            <person name="Korchina V."/>
            <person name="Kovar C."/>
            <person name="Mata R."/>
            <person name="Mathew T."/>
            <person name="Ngo R."/>
            <person name="Nguyen L."/>
            <person name="Nguyen N."/>
            <person name="Okwuonu G."/>
            <person name="Ongeri F."/>
            <person name="Pham C."/>
            <person name="Simmons D."/>
            <person name="Wilczek-Boney K."/>
            <person name="Hale W."/>
            <person name="Jakkamsetti A."/>
            <person name="Pham P."/>
            <person name="Ruth R."/>
            <person name="San Lucas F."/>
            <person name="Warren J."/>
            <person name="Zhang J."/>
            <person name="Zhao Z."/>
            <person name="Zhou C."/>
            <person name="Zhu D."/>
            <person name="Lee S."/>
            <person name="Bess C."/>
            <person name="Blankenburg K."/>
            <person name="Forbes L."/>
            <person name="Fu Q."/>
            <person name="Gubbala S."/>
            <person name="Hirani K."/>
            <person name="Jayaseelan J.C."/>
            <person name="Lara F."/>
            <person name="Munidasa M."/>
            <person name="Palculict T."/>
            <person name="Patil S."/>
            <person name="Pu L.-L."/>
            <person name="Saada N."/>
            <person name="Tang L."/>
            <person name="Weissenberger G."/>
            <person name="Zhu Y."/>
            <person name="Hemphill L."/>
            <person name="Shang Y."/>
            <person name="Youmans B."/>
            <person name="Ayvaz T."/>
            <person name="Ross M."/>
            <person name="Santibanez J."/>
            <person name="Aqrawi P."/>
            <person name="Gross S."/>
            <person name="Joshi V."/>
            <person name="Fowler G."/>
            <person name="Nazareth L."/>
            <person name="Reid J."/>
            <person name="Worley K."/>
            <person name="Petrosino J."/>
            <person name="Highlander S."/>
            <person name="Gibbs R."/>
            <person name="Gibbs R."/>
        </authorList>
    </citation>
    <scope>NUCLEOTIDE SEQUENCE [LARGE SCALE GENOMIC DNA]</scope>
    <source>
        <strain evidence="7 8">ATCC 11563</strain>
    </source>
</reference>
<keyword evidence="8" id="KW-1185">Reference proteome</keyword>
<keyword evidence="5 6" id="KW-0472">Membrane</keyword>
<keyword evidence="2" id="KW-0813">Transport</keyword>
<feature type="transmembrane region" description="Helical" evidence="6">
    <location>
        <begin position="52"/>
        <end position="70"/>
    </location>
</feature>
<feature type="transmembrane region" description="Helical" evidence="6">
    <location>
        <begin position="161"/>
        <end position="185"/>
    </location>
</feature>
<evidence type="ECO:0000313" key="7">
    <source>
        <dbReference type="EMBL" id="EFG49944.1"/>
    </source>
</evidence>
<feature type="transmembrane region" description="Helical" evidence="6">
    <location>
        <begin position="121"/>
        <end position="141"/>
    </location>
</feature>
<evidence type="ECO:0000256" key="2">
    <source>
        <dbReference type="ARBA" id="ARBA00022448"/>
    </source>
</evidence>
<dbReference type="Proteomes" id="UP000003764">
    <property type="component" value="Unassembled WGS sequence"/>
</dbReference>
<dbReference type="Pfam" id="PF01566">
    <property type="entry name" value="Nramp"/>
    <property type="match status" value="1"/>
</dbReference>
<dbReference type="PRINTS" id="PR00447">
    <property type="entry name" value="NATRESASSCMP"/>
</dbReference>
<gene>
    <name evidence="7" type="ORF">HMPREF0061_0703</name>
</gene>
<evidence type="ECO:0000256" key="3">
    <source>
        <dbReference type="ARBA" id="ARBA00022692"/>
    </source>
</evidence>
<evidence type="ECO:0008006" key="9">
    <source>
        <dbReference type="Google" id="ProtNLM"/>
    </source>
</evidence>
<dbReference type="PANTHER" id="PTHR11706:SF33">
    <property type="entry name" value="NATURAL RESISTANCE-ASSOCIATED MACROPHAGE PROTEIN 2"/>
    <property type="match status" value="1"/>
</dbReference>
<dbReference type="PANTHER" id="PTHR11706">
    <property type="entry name" value="SOLUTE CARRIER PROTEIN FAMILY 11 MEMBER"/>
    <property type="match status" value="1"/>
</dbReference>
<evidence type="ECO:0000256" key="6">
    <source>
        <dbReference type="SAM" id="Phobius"/>
    </source>
</evidence>
<keyword evidence="4 6" id="KW-1133">Transmembrane helix</keyword>
<feature type="transmembrane region" description="Helical" evidence="6">
    <location>
        <begin position="90"/>
        <end position="109"/>
    </location>
</feature>
<name>A0ABN0A9D2_AERVM</name>
<evidence type="ECO:0000256" key="4">
    <source>
        <dbReference type="ARBA" id="ARBA00022989"/>
    </source>
</evidence>
<dbReference type="InterPro" id="IPR001046">
    <property type="entry name" value="NRAMP_fam"/>
</dbReference>
<sequence length="193" mass="21082">MADLASKGVLATLFAVALLASGQNSTITGTLTGQVIMEGFIELKLPLWARRLMTRLIAIIPVILSVMYTSQKGTVEEHIALNNLMNNSQVFLALALPFSIIPLLMITDSEKDMGHRFKNTLIVKFLGWVSVIGLTVLNMLGLPDEILSFFGDDPTARQISLAHALVILTMAFILSLLVWTIITLYKGNKGLAK</sequence>
<comment type="caution">
    <text evidence="7">The sequence shown here is derived from an EMBL/GenBank/DDBJ whole genome shotgun (WGS) entry which is preliminary data.</text>
</comment>
<accession>A0ABN0A9D2</accession>
<organism evidence="7 8">
    <name type="scientific">Aerococcus viridans (strain ATCC 11563 / DSM 20340 / CCUG 4311 / JCM 20461 / NBRC 12219 / NCTC 8251 / M1)</name>
    <dbReference type="NCBI Taxonomy" id="655812"/>
    <lineage>
        <taxon>Bacteria</taxon>
        <taxon>Bacillati</taxon>
        <taxon>Bacillota</taxon>
        <taxon>Bacilli</taxon>
        <taxon>Lactobacillales</taxon>
        <taxon>Aerococcaceae</taxon>
        <taxon>Aerococcus</taxon>
    </lineage>
</organism>
<comment type="subcellular location">
    <subcellularLocation>
        <location evidence="1">Membrane</location>
        <topology evidence="1">Multi-pass membrane protein</topology>
    </subcellularLocation>
</comment>
<evidence type="ECO:0000256" key="5">
    <source>
        <dbReference type="ARBA" id="ARBA00023136"/>
    </source>
</evidence>
<proteinExistence type="predicted"/>